<sequence>MYNTPASRTSRHGSSKKQRRAKRSQSRPTTPVTTSVLPEPVVKPMDNATEAKEEGLQNEPEGTLDIVLDAEPVMEEVSGAESVQAAEGGTNDAMDAWFPEAMVAPQEPLEEQSFPALLPDVYAEDHFEHSINVLDVEDVLHPSEEVELLQQPTPFDEPTSEAAPSGPAELAPMPDQVNEDLLLSINVGAERAREEDYRTLDHATSPVKKSDMADKANDEERVDAVRGDDIEFPPATTEESFGHVRAPIIARRQTNTSTLSRQLKNVQSYLPTSPQLPTFGLSNLSLASFSAPGISNVTVNASGFNRPPRNMSDSFVSAKEARRRSTGMYADRERLQMTSATPIYASDEDEMSPSTPARPRVFTSVSPQGRDKIEFASFHSLLVGTTSRRLLLIGFENGLQIWDTTNLGEVQEILNRRIPGAVTYCGILPTPRIHPSNPSQDSFSGIRPLIGIVIEDRDTTYLSVYSLATHEVVRKLDFSGAYVTSFQASTSFIVVSTSYPPSLHILSTRTLNVLYTIQGRNLILFSRPRYQQPNSHQQPSNDPTYAARQDYPHAVFALSHRLMAFASLPPATAQSSRSGSNPHTATPQSPSIQIGPLNVSQADIGNAALKVGGGLLNGMKALGGFAAAAARGESITTAYTERSGGFRGLFSRSAPEAPRHERRYSEYSDGMSSRRGRSDDPATPTITTLEERIAHVTILDLQPLLSSDANAKAECITKFALPAGQSVAGLEFSEDGQALSVIPSDGSVVRVYQIRPKPSALRSGSSGSSPSSPHSMISPDQTFGQALLGSQENINKSILMTEDEHDNDPWHVYDLRRGRTSGIIESLKYSVDNRWIALGSRKRTIHVFATNPYWGRPDDASHLDGRVRNASTLQPLSTELHPIVRLRSPHVASLEQYTVPLAYSFISSSPNSLPTKYLPAPSSFSSPHSIPSSLPSSSPTRSRRQSSSSPRVPVRPTNYQDVVVFDPVDGRLSLHRITISINSGDGTTSILSNIPLPSGTSISLPGMSFMRPSSSPSKSFTPPSQAVHRLETSVDLSAASSTVATWDLMRKKNWKEVKVALQPARGRSGSRQAKYAKSEWLSQSELSTCSRSPQILPTSVYLSHQFSFFAFGEDYHALLRRLFFDVPVNKIEVRREVEASAYSSGQGELFVAGSSPQEIRNAHAAFDAPLASAMSASLDYSGQSPPVIPMLPNGGRPGSFKASIPIRSVAAGLTEGVNGGFGRLRREIKKVRSPRLRPQAEDRTPGPVPLEFDEDDEVFVGQMEQDSGEHDSDAHSAGTSRGDSGASISTPSTNNNAPLPDSEPEGWSLDDMDGLDEEEKFDEISTAGFMDEEQRNLNVPIRVPGQKPSFGRKGR</sequence>
<dbReference type="InParanoid" id="A0A0H2RBX6"/>
<protein>
    <recommendedName>
        <fullName evidence="2">BCAS3 WD40 domain-containing protein</fullName>
    </recommendedName>
</protein>
<dbReference type="Proteomes" id="UP000053477">
    <property type="component" value="Unassembled WGS sequence"/>
</dbReference>
<evidence type="ECO:0000256" key="1">
    <source>
        <dbReference type="SAM" id="MobiDB-lite"/>
    </source>
</evidence>
<evidence type="ECO:0000313" key="3">
    <source>
        <dbReference type="EMBL" id="KLO09334.1"/>
    </source>
</evidence>
<keyword evidence="4" id="KW-1185">Reference proteome</keyword>
<feature type="compositionally biased region" description="Polar residues" evidence="1">
    <location>
        <begin position="1277"/>
        <end position="1297"/>
    </location>
</feature>
<organism evidence="3 4">
    <name type="scientific">Schizopora paradoxa</name>
    <dbReference type="NCBI Taxonomy" id="27342"/>
    <lineage>
        <taxon>Eukaryota</taxon>
        <taxon>Fungi</taxon>
        <taxon>Dikarya</taxon>
        <taxon>Basidiomycota</taxon>
        <taxon>Agaricomycotina</taxon>
        <taxon>Agaricomycetes</taxon>
        <taxon>Hymenochaetales</taxon>
        <taxon>Schizoporaceae</taxon>
        <taxon>Schizopora</taxon>
    </lineage>
</organism>
<dbReference type="GO" id="GO:0042594">
    <property type="term" value="P:response to starvation"/>
    <property type="evidence" value="ECO:0007669"/>
    <property type="project" value="TreeGrafter"/>
</dbReference>
<feature type="compositionally biased region" description="Polar residues" evidence="1">
    <location>
        <begin position="572"/>
        <end position="594"/>
    </location>
</feature>
<dbReference type="GO" id="GO:0005737">
    <property type="term" value="C:cytoplasm"/>
    <property type="evidence" value="ECO:0007669"/>
    <property type="project" value="TreeGrafter"/>
</dbReference>
<feature type="region of interest" description="Disordered" evidence="1">
    <location>
        <begin position="1"/>
        <end position="62"/>
    </location>
</feature>
<evidence type="ECO:0000313" key="4">
    <source>
        <dbReference type="Proteomes" id="UP000053477"/>
    </source>
</evidence>
<feature type="region of interest" description="Disordered" evidence="1">
    <location>
        <begin position="919"/>
        <end position="955"/>
    </location>
</feature>
<feature type="domain" description="BCAS3 WD40" evidence="2">
    <location>
        <begin position="810"/>
        <end position="871"/>
    </location>
</feature>
<feature type="region of interest" description="Disordered" evidence="1">
    <location>
        <begin position="1264"/>
        <end position="1355"/>
    </location>
</feature>
<dbReference type="STRING" id="27342.A0A0H2RBX6"/>
<feature type="domain" description="BCAS3 WD40" evidence="2">
    <location>
        <begin position="372"/>
        <end position="481"/>
    </location>
</feature>
<feature type="compositionally biased region" description="Low complexity" evidence="1">
    <location>
        <begin position="759"/>
        <end position="779"/>
    </location>
</feature>
<dbReference type="PANTHER" id="PTHR13268">
    <property type="entry name" value="BREAST CARCINOMA AMPLIFIED SEQUENCE 3"/>
    <property type="match status" value="1"/>
</dbReference>
<dbReference type="SUPFAM" id="SSF50998">
    <property type="entry name" value="Quinoprotein alcohol dehydrogenase-like"/>
    <property type="match status" value="1"/>
</dbReference>
<name>A0A0H2RBX6_9AGAM</name>
<feature type="compositionally biased region" description="Basic residues" evidence="1">
    <location>
        <begin position="9"/>
        <end position="25"/>
    </location>
</feature>
<accession>A0A0H2RBX6</accession>
<dbReference type="InterPro" id="IPR045142">
    <property type="entry name" value="BCAS3-like"/>
</dbReference>
<dbReference type="EMBL" id="KQ086059">
    <property type="protein sequence ID" value="KLO09334.1"/>
    <property type="molecule type" value="Genomic_DNA"/>
</dbReference>
<dbReference type="GO" id="GO:0006914">
    <property type="term" value="P:autophagy"/>
    <property type="evidence" value="ECO:0007669"/>
    <property type="project" value="InterPro"/>
</dbReference>
<feature type="compositionally biased region" description="Acidic residues" evidence="1">
    <location>
        <begin position="1302"/>
        <end position="1321"/>
    </location>
</feature>
<feature type="region of interest" description="Disordered" evidence="1">
    <location>
        <begin position="759"/>
        <end position="781"/>
    </location>
</feature>
<feature type="region of interest" description="Disordered" evidence="1">
    <location>
        <begin position="570"/>
        <end position="594"/>
    </location>
</feature>
<feature type="region of interest" description="Disordered" evidence="1">
    <location>
        <begin position="150"/>
        <end position="173"/>
    </location>
</feature>
<feature type="compositionally biased region" description="Basic and acidic residues" evidence="1">
    <location>
        <begin position="657"/>
        <end position="666"/>
    </location>
</feature>
<dbReference type="PANTHER" id="PTHR13268:SF0">
    <property type="entry name" value="BCAS3 MICROTUBULE ASSOCIATED CELL MIGRATION FACTOR"/>
    <property type="match status" value="1"/>
</dbReference>
<dbReference type="Pfam" id="PF21034">
    <property type="entry name" value="BCAS3_WD40"/>
    <property type="match status" value="2"/>
</dbReference>
<proteinExistence type="predicted"/>
<feature type="region of interest" description="Disordered" evidence="1">
    <location>
        <begin position="647"/>
        <end position="684"/>
    </location>
</feature>
<gene>
    <name evidence="3" type="ORF">SCHPADRAFT_907840</name>
</gene>
<dbReference type="OrthoDB" id="25778at2759"/>
<feature type="region of interest" description="Disordered" evidence="1">
    <location>
        <begin position="1232"/>
        <end position="1252"/>
    </location>
</feature>
<reference evidence="3 4" key="1">
    <citation type="submission" date="2015-04" db="EMBL/GenBank/DDBJ databases">
        <title>Complete genome sequence of Schizopora paradoxa KUC8140, a cosmopolitan wood degrader in East Asia.</title>
        <authorList>
            <consortium name="DOE Joint Genome Institute"/>
            <person name="Min B."/>
            <person name="Park H."/>
            <person name="Jang Y."/>
            <person name="Kim J.-J."/>
            <person name="Kim K.H."/>
            <person name="Pangilinan J."/>
            <person name="Lipzen A."/>
            <person name="Riley R."/>
            <person name="Grigoriev I.V."/>
            <person name="Spatafora J.W."/>
            <person name="Choi I.-G."/>
        </authorList>
    </citation>
    <scope>NUCLEOTIDE SEQUENCE [LARGE SCALE GENOMIC DNA]</scope>
    <source>
        <strain evidence="3 4">KUC8140</strain>
    </source>
</reference>
<dbReference type="InterPro" id="IPR011047">
    <property type="entry name" value="Quinoprotein_ADH-like_sf"/>
</dbReference>
<evidence type="ECO:0000259" key="2">
    <source>
        <dbReference type="Pfam" id="PF21034"/>
    </source>
</evidence>
<dbReference type="InterPro" id="IPR048382">
    <property type="entry name" value="BCAS3_WD40"/>
</dbReference>